<accession>A0A0C3GPG4</accession>
<evidence type="ECO:0000256" key="1">
    <source>
        <dbReference type="SAM" id="MobiDB-lite"/>
    </source>
</evidence>
<dbReference type="InParanoid" id="A0A0C3GPG4"/>
<reference evidence="3" key="2">
    <citation type="submission" date="2015-01" db="EMBL/GenBank/DDBJ databases">
        <title>Evolutionary Origins and Diversification of the Mycorrhizal Mutualists.</title>
        <authorList>
            <consortium name="DOE Joint Genome Institute"/>
            <consortium name="Mycorrhizal Genomics Consortium"/>
            <person name="Kohler A."/>
            <person name="Kuo A."/>
            <person name="Nagy L.G."/>
            <person name="Floudas D."/>
            <person name="Copeland A."/>
            <person name="Barry K.W."/>
            <person name="Cichocki N."/>
            <person name="Veneault-Fourrey C."/>
            <person name="LaButti K."/>
            <person name="Lindquist E.A."/>
            <person name="Lipzen A."/>
            <person name="Lundell T."/>
            <person name="Morin E."/>
            <person name="Murat C."/>
            <person name="Riley R."/>
            <person name="Ohm R."/>
            <person name="Sun H."/>
            <person name="Tunlid A."/>
            <person name="Henrissat B."/>
            <person name="Grigoriev I.V."/>
            <person name="Hibbett D.S."/>
            <person name="Martin F."/>
        </authorList>
    </citation>
    <scope>NUCLEOTIDE SEQUENCE [LARGE SCALE GENOMIC DNA]</scope>
    <source>
        <strain evidence="3">Zn</strain>
    </source>
</reference>
<feature type="compositionally biased region" description="Polar residues" evidence="1">
    <location>
        <begin position="125"/>
        <end position="137"/>
    </location>
</feature>
<reference evidence="2 3" key="1">
    <citation type="submission" date="2014-04" db="EMBL/GenBank/DDBJ databases">
        <authorList>
            <consortium name="DOE Joint Genome Institute"/>
            <person name="Kuo A."/>
            <person name="Martino E."/>
            <person name="Perotto S."/>
            <person name="Kohler A."/>
            <person name="Nagy L.G."/>
            <person name="Floudas D."/>
            <person name="Copeland A."/>
            <person name="Barry K.W."/>
            <person name="Cichocki N."/>
            <person name="Veneault-Fourrey C."/>
            <person name="LaButti K."/>
            <person name="Lindquist E.A."/>
            <person name="Lipzen A."/>
            <person name="Lundell T."/>
            <person name="Morin E."/>
            <person name="Murat C."/>
            <person name="Sun H."/>
            <person name="Tunlid A."/>
            <person name="Henrissat B."/>
            <person name="Grigoriev I.V."/>
            <person name="Hibbett D.S."/>
            <person name="Martin F."/>
            <person name="Nordberg H.P."/>
            <person name="Cantor M.N."/>
            <person name="Hua S.X."/>
        </authorList>
    </citation>
    <scope>NUCLEOTIDE SEQUENCE [LARGE SCALE GENOMIC DNA]</scope>
    <source>
        <strain evidence="2 3">Zn</strain>
    </source>
</reference>
<dbReference type="Proteomes" id="UP000054321">
    <property type="component" value="Unassembled WGS sequence"/>
</dbReference>
<protein>
    <submittedName>
        <fullName evidence="2">Uncharacterized protein</fullName>
    </submittedName>
</protein>
<feature type="region of interest" description="Disordered" evidence="1">
    <location>
        <begin position="91"/>
        <end position="137"/>
    </location>
</feature>
<sequence>MSATNAPVVMFQVPKKRGRPRLYSPQEKARRDVVNRRLRRQAKSAAKRQNTIRFQNYTAEQIQPVPPPIPHQVHLQSLDGLNVLADTASYQVTTSQPRKLPDPGYQTREDVLNCFDDDDDISPPDLSSTHDATPNEDSNLVLAIEQPTGLMDVDTDVVSDGISGQTEGGLSRPQQDGNTSGQEEGGLEEDSDLEFVTEDIETDSDSEADLSPDEEAVADEDISYSHSQSHRSLAKSFLENTWNHLYDCENEDSSLESGKERAIGLKQMAEYWQNLGVPDAIGSTALPPEAAEEERQVDWFSILSGGEQRPHLRLETLQENAPIINCT</sequence>
<dbReference type="OrthoDB" id="5097175at2759"/>
<evidence type="ECO:0000313" key="2">
    <source>
        <dbReference type="EMBL" id="KIM93299.1"/>
    </source>
</evidence>
<dbReference type="AlphaFoldDB" id="A0A0C3GPG4"/>
<evidence type="ECO:0000313" key="3">
    <source>
        <dbReference type="Proteomes" id="UP000054321"/>
    </source>
</evidence>
<name>A0A0C3GPG4_OIDMZ</name>
<dbReference type="HOGENOM" id="CLU_850193_0_0_1"/>
<dbReference type="EMBL" id="KN832897">
    <property type="protein sequence ID" value="KIM93299.1"/>
    <property type="molecule type" value="Genomic_DNA"/>
</dbReference>
<organism evidence="2 3">
    <name type="scientific">Oidiodendron maius (strain Zn)</name>
    <dbReference type="NCBI Taxonomy" id="913774"/>
    <lineage>
        <taxon>Eukaryota</taxon>
        <taxon>Fungi</taxon>
        <taxon>Dikarya</taxon>
        <taxon>Ascomycota</taxon>
        <taxon>Pezizomycotina</taxon>
        <taxon>Leotiomycetes</taxon>
        <taxon>Leotiomycetes incertae sedis</taxon>
        <taxon>Myxotrichaceae</taxon>
        <taxon>Oidiodendron</taxon>
    </lineage>
</organism>
<feature type="compositionally biased region" description="Acidic residues" evidence="1">
    <location>
        <begin position="185"/>
        <end position="222"/>
    </location>
</feature>
<feature type="region of interest" description="Disordered" evidence="1">
    <location>
        <begin position="154"/>
        <end position="223"/>
    </location>
</feature>
<gene>
    <name evidence="2" type="ORF">OIDMADRAFT_61797</name>
</gene>
<keyword evidence="3" id="KW-1185">Reference proteome</keyword>
<proteinExistence type="predicted"/>